<dbReference type="OrthoDB" id="9799092at2"/>
<dbReference type="InterPro" id="IPR016181">
    <property type="entry name" value="Acyl_CoA_acyltransferase"/>
</dbReference>
<sequence length="148" mass="15910">MGRDSLGEPGGVAHDTTALPAFVAKLHGERVGAVTYRPDGDECELVTLDSARQRAGVGTALVDAVVRAARAAGAGRLWWVTTNDNVRALRFYQRYGFDLVALHRDAVARSRALKPAIPRLGMDGIPVRHELELELELRLSSGGPEGGR</sequence>
<evidence type="ECO:0000256" key="2">
    <source>
        <dbReference type="ARBA" id="ARBA00023315"/>
    </source>
</evidence>
<gene>
    <name evidence="4" type="ORF">FB563_7763</name>
</gene>
<dbReference type="Gene3D" id="3.40.630.30">
    <property type="match status" value="1"/>
</dbReference>
<dbReference type="EMBL" id="VFNX01000004">
    <property type="protein sequence ID" value="TQK79904.1"/>
    <property type="molecule type" value="Genomic_DNA"/>
</dbReference>
<name>A0A542SZ65_9ACTN</name>
<dbReference type="Pfam" id="PF00583">
    <property type="entry name" value="Acetyltransf_1"/>
    <property type="match status" value="1"/>
</dbReference>
<dbReference type="Proteomes" id="UP000318103">
    <property type="component" value="Unassembled WGS sequence"/>
</dbReference>
<dbReference type="InterPro" id="IPR000182">
    <property type="entry name" value="GNAT_dom"/>
</dbReference>
<dbReference type="InterPro" id="IPR050832">
    <property type="entry name" value="Bact_Acetyltransf"/>
</dbReference>
<organism evidence="4 5">
    <name type="scientific">Streptomyces puniciscabiei</name>
    <dbReference type="NCBI Taxonomy" id="164348"/>
    <lineage>
        <taxon>Bacteria</taxon>
        <taxon>Bacillati</taxon>
        <taxon>Actinomycetota</taxon>
        <taxon>Actinomycetes</taxon>
        <taxon>Kitasatosporales</taxon>
        <taxon>Streptomycetaceae</taxon>
        <taxon>Streptomyces</taxon>
    </lineage>
</organism>
<accession>A0A542SZ65</accession>
<comment type="caution">
    <text evidence="4">The sequence shown here is derived from an EMBL/GenBank/DDBJ whole genome shotgun (WGS) entry which is preliminary data.</text>
</comment>
<dbReference type="AlphaFoldDB" id="A0A542SZ65"/>
<evidence type="ECO:0000313" key="4">
    <source>
        <dbReference type="EMBL" id="TQK79904.1"/>
    </source>
</evidence>
<evidence type="ECO:0000313" key="5">
    <source>
        <dbReference type="Proteomes" id="UP000318103"/>
    </source>
</evidence>
<reference evidence="4 5" key="1">
    <citation type="submission" date="2019-06" db="EMBL/GenBank/DDBJ databases">
        <title>Sequencing the genomes of 1000 actinobacteria strains.</title>
        <authorList>
            <person name="Klenk H.-P."/>
        </authorList>
    </citation>
    <scope>NUCLEOTIDE SEQUENCE [LARGE SCALE GENOMIC DNA]</scope>
    <source>
        <strain evidence="4 5">DSM 41929</strain>
    </source>
</reference>
<keyword evidence="5" id="KW-1185">Reference proteome</keyword>
<feature type="domain" description="N-acetyltransferase" evidence="3">
    <location>
        <begin position="1"/>
        <end position="120"/>
    </location>
</feature>
<dbReference type="PANTHER" id="PTHR43877">
    <property type="entry name" value="AMINOALKYLPHOSPHONATE N-ACETYLTRANSFERASE-RELATED-RELATED"/>
    <property type="match status" value="1"/>
</dbReference>
<dbReference type="GO" id="GO:0016747">
    <property type="term" value="F:acyltransferase activity, transferring groups other than amino-acyl groups"/>
    <property type="evidence" value="ECO:0007669"/>
    <property type="project" value="InterPro"/>
</dbReference>
<dbReference type="PROSITE" id="PS51186">
    <property type="entry name" value="GNAT"/>
    <property type="match status" value="1"/>
</dbReference>
<protein>
    <submittedName>
        <fullName evidence="4">Acetyltransferase (GNAT) family protein</fullName>
    </submittedName>
</protein>
<keyword evidence="2" id="KW-0012">Acyltransferase</keyword>
<evidence type="ECO:0000259" key="3">
    <source>
        <dbReference type="PROSITE" id="PS51186"/>
    </source>
</evidence>
<keyword evidence="1 4" id="KW-0808">Transferase</keyword>
<proteinExistence type="predicted"/>
<dbReference type="SUPFAM" id="SSF55729">
    <property type="entry name" value="Acyl-CoA N-acyltransferases (Nat)"/>
    <property type="match status" value="1"/>
</dbReference>
<evidence type="ECO:0000256" key="1">
    <source>
        <dbReference type="ARBA" id="ARBA00022679"/>
    </source>
</evidence>